<dbReference type="InterPro" id="IPR004528">
    <property type="entry name" value="KdsB"/>
</dbReference>
<dbReference type="EMBL" id="CP053085">
    <property type="protein sequence ID" value="QJR35076.1"/>
    <property type="molecule type" value="Genomic_DNA"/>
</dbReference>
<dbReference type="GO" id="GO:0009103">
    <property type="term" value="P:lipopolysaccharide biosynthetic process"/>
    <property type="evidence" value="ECO:0007669"/>
    <property type="project" value="UniProtKB-UniRule"/>
</dbReference>
<evidence type="ECO:0000256" key="2">
    <source>
        <dbReference type="ARBA" id="ARBA00022695"/>
    </source>
</evidence>
<dbReference type="InterPro" id="IPR029044">
    <property type="entry name" value="Nucleotide-diphossugar_trans"/>
</dbReference>
<dbReference type="AlphaFoldDB" id="A0A6M4INR5"/>
<name>A0A6M4INR5_9BACT</name>
<keyword evidence="2 4" id="KW-0548">Nucleotidyltransferase</keyword>
<evidence type="ECO:0000313" key="6">
    <source>
        <dbReference type="Proteomes" id="UP000500938"/>
    </source>
</evidence>
<dbReference type="GO" id="GO:0005829">
    <property type="term" value="C:cytosol"/>
    <property type="evidence" value="ECO:0007669"/>
    <property type="project" value="TreeGrafter"/>
</dbReference>
<evidence type="ECO:0000256" key="1">
    <source>
        <dbReference type="ARBA" id="ARBA00022679"/>
    </source>
</evidence>
<comment type="subcellular location">
    <subcellularLocation>
        <location evidence="4">Cytoplasm</location>
    </subcellularLocation>
</comment>
<accession>A0A6M4INR5</accession>
<dbReference type="UniPathway" id="UPA00358">
    <property type="reaction ID" value="UER00476"/>
</dbReference>
<dbReference type="Pfam" id="PF02348">
    <property type="entry name" value="CTP_transf_3"/>
    <property type="match status" value="1"/>
</dbReference>
<organism evidence="5 6">
    <name type="scientific">Gemmatimonas groenlandica</name>
    <dbReference type="NCBI Taxonomy" id="2732249"/>
    <lineage>
        <taxon>Bacteria</taxon>
        <taxon>Pseudomonadati</taxon>
        <taxon>Gemmatimonadota</taxon>
        <taxon>Gemmatimonadia</taxon>
        <taxon>Gemmatimonadales</taxon>
        <taxon>Gemmatimonadaceae</taxon>
        <taxon>Gemmatimonas</taxon>
    </lineage>
</organism>
<dbReference type="RefSeq" id="WP_171224505.1">
    <property type="nucleotide sequence ID" value="NZ_CP053085.1"/>
</dbReference>
<sequence>MSVLAVIPARLGATRLPRKPLRLLAGEPLIVRVFERVAALAVADQIIVATDHPEVLAACESRGIPVVMTRDDHPSGTDRVAEVAARPEFAQFTVVLNVQGDEPFVSRAALAGAVSIVTDGRAPIGTAAVPIPVSSISKPDIVKVVRGDDGLALYFSRAPIPYLRDPADAGAQQALARQHVGVYAYTREALRSWVGWAPHPLELVERLEQLRPLAHGLAIGVADVPAAEGGIDTEDDLERANLRWHAFQTDTLS</sequence>
<dbReference type="GO" id="GO:0008690">
    <property type="term" value="F:3-deoxy-manno-octulosonate cytidylyltransferase activity"/>
    <property type="evidence" value="ECO:0007669"/>
    <property type="project" value="UniProtKB-UniRule"/>
</dbReference>
<comment type="catalytic activity">
    <reaction evidence="4">
        <text>3-deoxy-alpha-D-manno-oct-2-ulosonate + CTP = CMP-3-deoxy-beta-D-manno-octulosonate + diphosphate</text>
        <dbReference type="Rhea" id="RHEA:23448"/>
        <dbReference type="ChEBI" id="CHEBI:33019"/>
        <dbReference type="ChEBI" id="CHEBI:37563"/>
        <dbReference type="ChEBI" id="CHEBI:85986"/>
        <dbReference type="ChEBI" id="CHEBI:85987"/>
        <dbReference type="EC" id="2.7.7.38"/>
    </reaction>
</comment>
<keyword evidence="1 4" id="KW-0808">Transferase</keyword>
<dbReference type="InterPro" id="IPR003329">
    <property type="entry name" value="Cytidylyl_trans"/>
</dbReference>
<evidence type="ECO:0000256" key="3">
    <source>
        <dbReference type="ARBA" id="ARBA00022985"/>
    </source>
</evidence>
<dbReference type="SUPFAM" id="SSF53448">
    <property type="entry name" value="Nucleotide-diphospho-sugar transferases"/>
    <property type="match status" value="1"/>
</dbReference>
<keyword evidence="3 4" id="KW-0448">Lipopolysaccharide biosynthesis</keyword>
<dbReference type="GO" id="GO:0033468">
    <property type="term" value="P:CMP-keto-3-deoxy-D-manno-octulosonic acid biosynthetic process"/>
    <property type="evidence" value="ECO:0007669"/>
    <property type="project" value="UniProtKB-UniRule"/>
</dbReference>
<reference evidence="5 6" key="1">
    <citation type="submission" date="2020-05" db="EMBL/GenBank/DDBJ databases">
        <title>Complete genome sequence of Gemmatimonas greenlandica TET16.</title>
        <authorList>
            <person name="Zeng Y."/>
        </authorList>
    </citation>
    <scope>NUCLEOTIDE SEQUENCE [LARGE SCALE GENOMIC DNA]</scope>
    <source>
        <strain evidence="5 6">TET16</strain>
    </source>
</reference>
<dbReference type="NCBIfam" id="TIGR00466">
    <property type="entry name" value="kdsB"/>
    <property type="match status" value="1"/>
</dbReference>
<dbReference type="CDD" id="cd02517">
    <property type="entry name" value="CMP-KDO-Synthetase"/>
    <property type="match status" value="1"/>
</dbReference>
<dbReference type="Proteomes" id="UP000500938">
    <property type="component" value="Chromosome"/>
</dbReference>
<comment type="function">
    <text evidence="4">Activates KDO (a required 8-carbon sugar) for incorporation into bacterial lipopolysaccharide in Gram-negative bacteria.</text>
</comment>
<dbReference type="KEGG" id="ggr:HKW67_05915"/>
<proteinExistence type="inferred from homology"/>
<gene>
    <name evidence="4 5" type="primary">kdsB</name>
    <name evidence="5" type="ORF">HKW67_05915</name>
</gene>
<evidence type="ECO:0000256" key="4">
    <source>
        <dbReference type="HAMAP-Rule" id="MF_00057"/>
    </source>
</evidence>
<dbReference type="EC" id="2.7.7.38" evidence="4"/>
<comment type="similarity">
    <text evidence="4">Belongs to the KdsB family.</text>
</comment>
<keyword evidence="4" id="KW-0963">Cytoplasm</keyword>
<dbReference type="Gene3D" id="3.90.550.10">
    <property type="entry name" value="Spore Coat Polysaccharide Biosynthesis Protein SpsA, Chain A"/>
    <property type="match status" value="1"/>
</dbReference>
<dbReference type="PANTHER" id="PTHR42866">
    <property type="entry name" value="3-DEOXY-MANNO-OCTULOSONATE CYTIDYLYLTRANSFERASE"/>
    <property type="match status" value="1"/>
</dbReference>
<dbReference type="PANTHER" id="PTHR42866:SF2">
    <property type="entry name" value="3-DEOXY-MANNO-OCTULOSONATE CYTIDYLYLTRANSFERASE, MITOCHONDRIAL"/>
    <property type="match status" value="1"/>
</dbReference>
<protein>
    <recommendedName>
        <fullName evidence="4">3-deoxy-manno-octulosonate cytidylyltransferase</fullName>
        <ecNumber evidence="4">2.7.7.38</ecNumber>
    </recommendedName>
    <alternativeName>
        <fullName evidence="4">CMP-2-keto-3-deoxyoctulosonic acid synthase</fullName>
        <shortName evidence="4">CKS</shortName>
        <shortName evidence="4">CMP-KDO synthase</shortName>
    </alternativeName>
</protein>
<keyword evidence="6" id="KW-1185">Reference proteome</keyword>
<dbReference type="NCBIfam" id="NF003952">
    <property type="entry name" value="PRK05450.1-5"/>
    <property type="match status" value="1"/>
</dbReference>
<evidence type="ECO:0000313" key="5">
    <source>
        <dbReference type="EMBL" id="QJR35076.1"/>
    </source>
</evidence>
<dbReference type="HAMAP" id="MF_00057">
    <property type="entry name" value="KdsB"/>
    <property type="match status" value="1"/>
</dbReference>
<comment type="pathway">
    <text evidence="4">Nucleotide-sugar biosynthesis; CMP-3-deoxy-D-manno-octulosonate biosynthesis; CMP-3-deoxy-D-manno-octulosonate from 3-deoxy-D-manno-octulosonate and CTP: step 1/1.</text>
</comment>